<gene>
    <name evidence="4" type="primary">Tmprss6</name>
    <name evidence="4" type="ORF">Tcan_04977</name>
</gene>
<keyword evidence="5" id="KW-1185">Reference proteome</keyword>
<name>A0A0B2W4E3_TOXCA</name>
<dbReference type="InterPro" id="IPR043504">
    <property type="entry name" value="Peptidase_S1_PA_chymotrypsin"/>
</dbReference>
<dbReference type="InterPro" id="IPR009003">
    <property type="entry name" value="Peptidase_S1_PA"/>
</dbReference>
<dbReference type="InterPro" id="IPR001314">
    <property type="entry name" value="Peptidase_S1A"/>
</dbReference>
<dbReference type="EMBL" id="JPKZ01000170">
    <property type="protein sequence ID" value="KHN88813.1"/>
    <property type="molecule type" value="Genomic_DNA"/>
</dbReference>
<dbReference type="Proteomes" id="UP000031036">
    <property type="component" value="Unassembled WGS sequence"/>
</dbReference>
<dbReference type="InterPro" id="IPR001254">
    <property type="entry name" value="Trypsin_dom"/>
</dbReference>
<dbReference type="AlphaFoldDB" id="A0A0B2W4E3"/>
<dbReference type="OrthoDB" id="5868457at2759"/>
<dbReference type="PROSITE" id="PS50240">
    <property type="entry name" value="TRYPSIN_DOM"/>
    <property type="match status" value="1"/>
</dbReference>
<accession>A0A0B2W4E3</accession>
<proteinExistence type="inferred from homology"/>
<dbReference type="SUPFAM" id="SSF50494">
    <property type="entry name" value="Trypsin-like serine proteases"/>
    <property type="match status" value="2"/>
</dbReference>
<keyword evidence="4" id="KW-0472">Membrane</keyword>
<keyword evidence="4" id="KW-0378">Hydrolase</keyword>
<dbReference type="SMART" id="SM00020">
    <property type="entry name" value="Tryp_SPc"/>
    <property type="match status" value="1"/>
</dbReference>
<dbReference type="InterPro" id="IPR051487">
    <property type="entry name" value="Ser/Thr_Proteases_Immune/Dev"/>
</dbReference>
<dbReference type="PROSITE" id="PS00134">
    <property type="entry name" value="TRYPSIN_HIS"/>
    <property type="match status" value="1"/>
</dbReference>
<protein>
    <submittedName>
        <fullName evidence="4">Transmembrane protease serine 6</fullName>
    </submittedName>
</protein>
<organism evidence="4 5">
    <name type="scientific">Toxocara canis</name>
    <name type="common">Canine roundworm</name>
    <dbReference type="NCBI Taxonomy" id="6265"/>
    <lineage>
        <taxon>Eukaryota</taxon>
        <taxon>Metazoa</taxon>
        <taxon>Ecdysozoa</taxon>
        <taxon>Nematoda</taxon>
        <taxon>Chromadorea</taxon>
        <taxon>Rhabditida</taxon>
        <taxon>Spirurina</taxon>
        <taxon>Ascaridomorpha</taxon>
        <taxon>Ascaridoidea</taxon>
        <taxon>Toxocaridae</taxon>
        <taxon>Toxocara</taxon>
    </lineage>
</organism>
<dbReference type="GO" id="GO:0004252">
    <property type="term" value="F:serine-type endopeptidase activity"/>
    <property type="evidence" value="ECO:0007669"/>
    <property type="project" value="InterPro"/>
</dbReference>
<dbReference type="STRING" id="6265.A0A0B2W4E3"/>
<dbReference type="GO" id="GO:0006508">
    <property type="term" value="P:proteolysis"/>
    <property type="evidence" value="ECO:0007669"/>
    <property type="project" value="UniProtKB-KW"/>
</dbReference>
<evidence type="ECO:0000313" key="5">
    <source>
        <dbReference type="Proteomes" id="UP000031036"/>
    </source>
</evidence>
<comment type="caution">
    <text evidence="4">The sequence shown here is derived from an EMBL/GenBank/DDBJ whole genome shotgun (WGS) entry which is preliminary data.</text>
</comment>
<sequence>YVCSGTLISKKHVITAAHCFAKAEVTIGCRVELERFFEVRCTNSDIALLELNDEIDQNANYICLPHRLIQNQLLNLVVFGWGSNPMINAPTMNILQTIPVHQLMPLRLCRRKWPHLPPGQICTAEINTRSVCTGDSGGGLVSENEEGRWVLHGVVSYGSDCGHLIKNGQPRAQVRCTNSDIALLELNDEIDQNANYICLPHRLIQNQLLNLVVFGWGSNPMINAPTMNILQTIPVHQLMPLRLCRRKWPHLPPGQICTAEINTRSVCTGDSGGGLVSENEEGRWVLHGVVSYGSDCGHLIKNGQPRAQVYCSVSYYAASIDRFIKSPFPWIALA</sequence>
<keyword evidence="4" id="KW-0645">Protease</keyword>
<dbReference type="PANTHER" id="PTHR24256">
    <property type="entry name" value="TRYPTASE-RELATED"/>
    <property type="match status" value="1"/>
</dbReference>
<feature type="domain" description="Peptidase S1" evidence="3">
    <location>
        <begin position="1"/>
        <end position="334"/>
    </location>
</feature>
<evidence type="ECO:0000256" key="2">
    <source>
        <dbReference type="ARBA" id="ARBA00024195"/>
    </source>
</evidence>
<reference evidence="4 5" key="1">
    <citation type="submission" date="2014-11" db="EMBL/GenBank/DDBJ databases">
        <title>Genetic blueprint of the zoonotic pathogen Toxocara canis.</title>
        <authorList>
            <person name="Zhu X.-Q."/>
            <person name="Korhonen P.K."/>
            <person name="Cai H."/>
            <person name="Young N.D."/>
            <person name="Nejsum P."/>
            <person name="von Samson-Himmelstjerna G."/>
            <person name="Boag P.R."/>
            <person name="Tan P."/>
            <person name="Li Q."/>
            <person name="Min J."/>
            <person name="Yang Y."/>
            <person name="Wang X."/>
            <person name="Fang X."/>
            <person name="Hall R.S."/>
            <person name="Hofmann A."/>
            <person name="Sternberg P.W."/>
            <person name="Jex A.R."/>
            <person name="Gasser R.B."/>
        </authorList>
    </citation>
    <scope>NUCLEOTIDE SEQUENCE [LARGE SCALE GENOMIC DNA]</scope>
    <source>
        <strain evidence="4">PN_DK_2014</strain>
    </source>
</reference>
<comment type="similarity">
    <text evidence="2">Belongs to the peptidase S1 family. CLIP subfamily.</text>
</comment>
<feature type="non-terminal residue" evidence="4">
    <location>
        <position position="1"/>
    </location>
</feature>
<dbReference type="OMA" id="NANYICL"/>
<keyword evidence="1" id="KW-1015">Disulfide bond</keyword>
<evidence type="ECO:0000313" key="4">
    <source>
        <dbReference type="EMBL" id="KHN88813.1"/>
    </source>
</evidence>
<dbReference type="PRINTS" id="PR00722">
    <property type="entry name" value="CHYMOTRYPSIN"/>
</dbReference>
<evidence type="ECO:0000259" key="3">
    <source>
        <dbReference type="PROSITE" id="PS50240"/>
    </source>
</evidence>
<evidence type="ECO:0000256" key="1">
    <source>
        <dbReference type="ARBA" id="ARBA00023157"/>
    </source>
</evidence>
<keyword evidence="4" id="KW-0812">Transmembrane</keyword>
<dbReference type="Gene3D" id="2.40.10.10">
    <property type="entry name" value="Trypsin-like serine proteases"/>
    <property type="match status" value="4"/>
</dbReference>
<dbReference type="Pfam" id="PF00089">
    <property type="entry name" value="Trypsin"/>
    <property type="match status" value="2"/>
</dbReference>
<dbReference type="InterPro" id="IPR018114">
    <property type="entry name" value="TRYPSIN_HIS"/>
</dbReference>